<evidence type="ECO:0000313" key="2">
    <source>
        <dbReference type="Proteomes" id="UP000202282"/>
    </source>
</evidence>
<dbReference type="Proteomes" id="UP000202282">
    <property type="component" value="Segment"/>
</dbReference>
<dbReference type="KEGG" id="vg:26040404"/>
<keyword evidence="2" id="KW-1185">Reference proteome</keyword>
<protein>
    <submittedName>
        <fullName evidence="1">Uncharacterized protein</fullName>
    </submittedName>
</protein>
<dbReference type="EMBL" id="KP774835">
    <property type="protein sequence ID" value="AJT60781.2"/>
    <property type="molecule type" value="Genomic_DNA"/>
</dbReference>
<organism evidence="1 2">
    <name type="scientific">Citrobacter phage CVT22</name>
    <dbReference type="NCBI Taxonomy" id="1622234"/>
    <lineage>
        <taxon>Viruses</taxon>
        <taxon>Duplodnaviria</taxon>
        <taxon>Heunggongvirae</taxon>
        <taxon>Uroviricota</taxon>
        <taxon>Caudoviricetes</taxon>
        <taxon>Zobellviridae</taxon>
        <taxon>Citrovirus</taxon>
        <taxon>Citrovirus coptotermitis</taxon>
    </lineage>
</organism>
<dbReference type="RefSeq" id="YP_009168460.2">
    <property type="nucleotide sequence ID" value="NC_027988.2"/>
</dbReference>
<name>A0A0R6CA84_9CAUD</name>
<proteinExistence type="predicted"/>
<evidence type="ECO:0000313" key="1">
    <source>
        <dbReference type="EMBL" id="AJT60781.2"/>
    </source>
</evidence>
<dbReference type="GeneID" id="26040404"/>
<reference evidence="1 2" key="1">
    <citation type="journal article" date="2015" name="Genome Announc.">
        <title>Complete Genome Sequence of Citrobacter Phage CVT22 Isolated from the Gut of the Formosan Subterranean Termite, Coptotermes formosanus Shiraki.</title>
        <authorList>
            <person name="Tikhe C.V."/>
            <person name="Martin T.M."/>
            <person name="Gissendanner C.R."/>
            <person name="Husseneder C."/>
        </authorList>
    </citation>
    <scope>NUCLEOTIDE SEQUENCE [LARGE SCALE GENOMIC DNA]</scope>
</reference>
<sequence length="77" mass="9012">MENNAIMKAYLVTLYQNPGWGLRFDNYDRVVDNCIFTKKKDAHAYGIHFERTGKYLHKSYTVKEVELRDTFNATSSS</sequence>
<accession>A0A0R6CA84</accession>